<dbReference type="InterPro" id="IPR000595">
    <property type="entry name" value="cNMP-bd_dom"/>
</dbReference>
<gene>
    <name evidence="3" type="ORF">FHS18_000903</name>
</gene>
<dbReference type="PROSITE" id="PS50042">
    <property type="entry name" value="CNMP_BINDING_3"/>
    <property type="match status" value="1"/>
</dbReference>
<dbReference type="InterPro" id="IPR018490">
    <property type="entry name" value="cNMP-bd_dom_sf"/>
</dbReference>
<evidence type="ECO:0000259" key="2">
    <source>
        <dbReference type="PROSITE" id="PS50042"/>
    </source>
</evidence>
<keyword evidence="4" id="KW-1185">Reference proteome</keyword>
<dbReference type="EMBL" id="JACHXK010000002">
    <property type="protein sequence ID" value="MBB3108851.1"/>
    <property type="molecule type" value="Genomic_DNA"/>
</dbReference>
<dbReference type="Proteomes" id="UP000570361">
    <property type="component" value="Unassembled WGS sequence"/>
</dbReference>
<evidence type="ECO:0000313" key="4">
    <source>
        <dbReference type="Proteomes" id="UP000570361"/>
    </source>
</evidence>
<dbReference type="AlphaFoldDB" id="A0A7W5FL65"/>
<name>A0A7W5FL65_9BACL</name>
<reference evidence="3 4" key="1">
    <citation type="submission" date="2020-08" db="EMBL/GenBank/DDBJ databases">
        <title>Genomic Encyclopedia of Type Strains, Phase III (KMG-III): the genomes of soil and plant-associated and newly described type strains.</title>
        <authorList>
            <person name="Whitman W."/>
        </authorList>
    </citation>
    <scope>NUCLEOTIDE SEQUENCE [LARGE SCALE GENOMIC DNA]</scope>
    <source>
        <strain evidence="3 4">CECT 5862</strain>
    </source>
</reference>
<dbReference type="SUPFAM" id="SSF51206">
    <property type="entry name" value="cAMP-binding domain-like"/>
    <property type="match status" value="1"/>
</dbReference>
<feature type="domain" description="Cyclic nucleotide-binding" evidence="2">
    <location>
        <begin position="3"/>
        <end position="49"/>
    </location>
</feature>
<accession>A0A7W5FL65</accession>
<evidence type="ECO:0000256" key="1">
    <source>
        <dbReference type="ARBA" id="ARBA00023159"/>
    </source>
</evidence>
<dbReference type="Pfam" id="PF00027">
    <property type="entry name" value="cNMP_binding"/>
    <property type="match status" value="1"/>
</dbReference>
<sequence>MSRWTTLTVEEQQAVIEDLVIKEYPKGTVLLRQGDVPTHCYFILQGCVRQFAVHEDGREVTSQFYTEEQAIAVFNLHRSDQASAYTFTCLEDTVLVVGELAIEEEMYNKHTQLANMTRRMIEANFGQMQEAFAAFMASTPEERFRAILHERPSLIERVPQHQLASYLGITPESLSRIKKRVQHGT</sequence>
<evidence type="ECO:0000313" key="3">
    <source>
        <dbReference type="EMBL" id="MBB3108851.1"/>
    </source>
</evidence>
<dbReference type="CDD" id="cd00038">
    <property type="entry name" value="CAP_ED"/>
    <property type="match status" value="1"/>
</dbReference>
<dbReference type="SMART" id="SM00100">
    <property type="entry name" value="cNMP"/>
    <property type="match status" value="1"/>
</dbReference>
<dbReference type="Gene3D" id="2.60.120.10">
    <property type="entry name" value="Jelly Rolls"/>
    <property type="match status" value="1"/>
</dbReference>
<organism evidence="3 4">
    <name type="scientific">Paenibacillus phyllosphaerae</name>
    <dbReference type="NCBI Taxonomy" id="274593"/>
    <lineage>
        <taxon>Bacteria</taxon>
        <taxon>Bacillati</taxon>
        <taxon>Bacillota</taxon>
        <taxon>Bacilli</taxon>
        <taxon>Bacillales</taxon>
        <taxon>Paenibacillaceae</taxon>
        <taxon>Paenibacillus</taxon>
    </lineage>
</organism>
<comment type="caution">
    <text evidence="3">The sequence shown here is derived from an EMBL/GenBank/DDBJ whole genome shotgun (WGS) entry which is preliminary data.</text>
</comment>
<proteinExistence type="predicted"/>
<dbReference type="InterPro" id="IPR014710">
    <property type="entry name" value="RmlC-like_jellyroll"/>
</dbReference>
<keyword evidence="1" id="KW-0010">Activator</keyword>
<protein>
    <submittedName>
        <fullName evidence="3">CRP-like cAMP-binding protein</fullName>
    </submittedName>
</protein>